<organism evidence="1">
    <name type="scientific">marine sediment metagenome</name>
    <dbReference type="NCBI Taxonomy" id="412755"/>
    <lineage>
        <taxon>unclassified sequences</taxon>
        <taxon>metagenomes</taxon>
        <taxon>ecological metagenomes</taxon>
    </lineage>
</organism>
<proteinExistence type="predicted"/>
<dbReference type="EMBL" id="BARV01027723">
    <property type="protein sequence ID" value="GAI40537.1"/>
    <property type="molecule type" value="Genomic_DNA"/>
</dbReference>
<sequence>MKIVLLLIGLFIGISSFSQTEIISDVKNVIKPYSENPGYWQYKGKPTLLIGGTGNDNLFQNKNLKTHLDSLKDAGGNYIRNTMSDRDIGNERAFFRNIDDKYDLGKWNDVYWDKFENLLRFINERDIIVQIEIWDRFDHSRDPWLTDPFNPKNNISYSYEQAKLDSLYPKHPGSNTHPFFFTVPTLI</sequence>
<protein>
    <recommendedName>
        <fullName evidence="2">DUF4038 domain-containing protein</fullName>
    </recommendedName>
</protein>
<feature type="non-terminal residue" evidence="1">
    <location>
        <position position="187"/>
    </location>
</feature>
<evidence type="ECO:0000313" key="1">
    <source>
        <dbReference type="EMBL" id="GAI40537.1"/>
    </source>
</evidence>
<accession>X1N962</accession>
<dbReference type="Gene3D" id="3.20.20.80">
    <property type="entry name" value="Glycosidases"/>
    <property type="match status" value="1"/>
</dbReference>
<dbReference type="SUPFAM" id="SSF51445">
    <property type="entry name" value="(Trans)glycosidases"/>
    <property type="match status" value="1"/>
</dbReference>
<name>X1N962_9ZZZZ</name>
<dbReference type="AlphaFoldDB" id="X1N962"/>
<evidence type="ECO:0008006" key="2">
    <source>
        <dbReference type="Google" id="ProtNLM"/>
    </source>
</evidence>
<gene>
    <name evidence="1" type="ORF">S06H3_44561</name>
</gene>
<dbReference type="InterPro" id="IPR017853">
    <property type="entry name" value="GH"/>
</dbReference>
<comment type="caution">
    <text evidence="1">The sequence shown here is derived from an EMBL/GenBank/DDBJ whole genome shotgun (WGS) entry which is preliminary data.</text>
</comment>
<reference evidence="1" key="1">
    <citation type="journal article" date="2014" name="Front. Microbiol.">
        <title>High frequency of phylogenetically diverse reductive dehalogenase-homologous genes in deep subseafloor sedimentary metagenomes.</title>
        <authorList>
            <person name="Kawai M."/>
            <person name="Futagami T."/>
            <person name="Toyoda A."/>
            <person name="Takaki Y."/>
            <person name="Nishi S."/>
            <person name="Hori S."/>
            <person name="Arai W."/>
            <person name="Tsubouchi T."/>
            <person name="Morono Y."/>
            <person name="Uchiyama I."/>
            <person name="Ito T."/>
            <person name="Fujiyama A."/>
            <person name="Inagaki F."/>
            <person name="Takami H."/>
        </authorList>
    </citation>
    <scope>NUCLEOTIDE SEQUENCE</scope>
    <source>
        <strain evidence="1">Expedition CK06-06</strain>
    </source>
</reference>